<sequence>MEKPEQSQIMEKPEPPQIQHVEAEASSQEKEGFDCVDRKAIGGKDLSEMPRHYYRSTKVIGSLLAFMLAYEASFLSYVMVAGALTIIDNDIGPSEDLVWVILAITLGQAIAFPINGRLSDIFGRRWFFIGANVIAFVGYLVSSRAKTINTLIGGNILVGLGGAAQIAGSAVTGELVPNNKRFGVFVLITAGLAPVTALANAIGRSFCLDTDQGWRWIFYLLAIMTFSAIVLFLFFYFPPTFHHLHKGSSIMDTVKHIDYVGIVLYSGSAASLLLGISWGGQRYPWRSAQCIVTIVLGGIGMISIGFWDYFARPRHAFLPLMLLGNWNYMLLTVCSCAASMVFYALSILWPQQLVAVFGLSSGAAGWTACTLTSGVLLGWLISGPLVAPLSKFIYVKWQLVFSTALFTSFIGALAAADGSNLGFGIAMSLIGGSGIGYIETVCIAGAPLHLHPKDIGLANGAQYSLRTIFSSLSSSIYVTILNNKIASNMARYAFPAAIQAGLSQASAAALIQVITAGNQAAIAKIPGITPQAIEATVAGAQKAYFKSFQTVYYASIAFGLVAIIGAICVKGKLMQEKLTSEIARKLQHAGEVDKQDVEVSAEE</sequence>
<feature type="transmembrane region" description="Helical" evidence="7">
    <location>
        <begin position="463"/>
        <end position="481"/>
    </location>
</feature>
<keyword evidence="2" id="KW-0813">Transport</keyword>
<dbReference type="InterPro" id="IPR010573">
    <property type="entry name" value="MFS_Str1/Tri12-like"/>
</dbReference>
<feature type="transmembrane region" description="Helical" evidence="7">
    <location>
        <begin position="393"/>
        <end position="415"/>
    </location>
</feature>
<feature type="transmembrane region" description="Helical" evidence="7">
    <location>
        <begin position="257"/>
        <end position="279"/>
    </location>
</feature>
<dbReference type="PANTHER" id="PTHR23501:SF109">
    <property type="entry name" value="MAJOR FACILITATOR SUPERFAMILY (MFS) PROFILE DOMAIN-CONTAINING PROTEIN-RELATED"/>
    <property type="match status" value="1"/>
</dbReference>
<gene>
    <name evidence="9" type="ORF">A1O5_05634</name>
</gene>
<accession>W9XNA3</accession>
<dbReference type="InterPro" id="IPR020846">
    <property type="entry name" value="MFS_dom"/>
</dbReference>
<evidence type="ECO:0000313" key="9">
    <source>
        <dbReference type="EMBL" id="EXJ71824.1"/>
    </source>
</evidence>
<proteinExistence type="predicted"/>
<feature type="domain" description="Major facilitator superfamily (MFS) profile" evidence="8">
    <location>
        <begin position="57"/>
        <end position="577"/>
    </location>
</feature>
<keyword evidence="4 7" id="KW-1133">Transmembrane helix</keyword>
<evidence type="ECO:0000256" key="3">
    <source>
        <dbReference type="ARBA" id="ARBA00022692"/>
    </source>
</evidence>
<evidence type="ECO:0000256" key="2">
    <source>
        <dbReference type="ARBA" id="ARBA00022448"/>
    </source>
</evidence>
<feature type="transmembrane region" description="Helical" evidence="7">
    <location>
        <begin position="148"/>
        <end position="170"/>
    </location>
</feature>
<evidence type="ECO:0000256" key="7">
    <source>
        <dbReference type="SAM" id="Phobius"/>
    </source>
</evidence>
<dbReference type="Gene3D" id="1.20.1250.20">
    <property type="entry name" value="MFS general substrate transporter like domains"/>
    <property type="match status" value="1"/>
</dbReference>
<dbReference type="AlphaFoldDB" id="W9XNA3"/>
<dbReference type="OrthoDB" id="4139357at2759"/>
<feature type="transmembrane region" description="Helical" evidence="7">
    <location>
        <begin position="328"/>
        <end position="349"/>
    </location>
</feature>
<comment type="caution">
    <text evidence="9">The sequence shown here is derived from an EMBL/GenBank/DDBJ whole genome shotgun (WGS) entry which is preliminary data.</text>
</comment>
<dbReference type="RefSeq" id="XP_007744423.1">
    <property type="nucleotide sequence ID" value="XM_007746233.1"/>
</dbReference>
<dbReference type="CDD" id="cd06179">
    <property type="entry name" value="MFS_TRI12_like"/>
    <property type="match status" value="1"/>
</dbReference>
<evidence type="ECO:0000259" key="8">
    <source>
        <dbReference type="PROSITE" id="PS50850"/>
    </source>
</evidence>
<dbReference type="eggNOG" id="KOG0254">
    <property type="taxonomic scope" value="Eukaryota"/>
</dbReference>
<feature type="transmembrane region" description="Helical" evidence="7">
    <location>
        <begin position="421"/>
        <end position="442"/>
    </location>
</feature>
<evidence type="ECO:0000256" key="4">
    <source>
        <dbReference type="ARBA" id="ARBA00022989"/>
    </source>
</evidence>
<dbReference type="PROSITE" id="PS50850">
    <property type="entry name" value="MFS"/>
    <property type="match status" value="1"/>
</dbReference>
<feature type="region of interest" description="Disordered" evidence="6">
    <location>
        <begin position="1"/>
        <end position="31"/>
    </location>
</feature>
<evidence type="ECO:0000256" key="1">
    <source>
        <dbReference type="ARBA" id="ARBA00004141"/>
    </source>
</evidence>
<evidence type="ECO:0000313" key="10">
    <source>
        <dbReference type="Proteomes" id="UP000019471"/>
    </source>
</evidence>
<dbReference type="GO" id="GO:0005886">
    <property type="term" value="C:plasma membrane"/>
    <property type="evidence" value="ECO:0007669"/>
    <property type="project" value="TreeGrafter"/>
</dbReference>
<feature type="transmembrane region" description="Helical" evidence="7">
    <location>
        <begin position="285"/>
        <end position="307"/>
    </location>
</feature>
<dbReference type="PANTHER" id="PTHR23501">
    <property type="entry name" value="MAJOR FACILITATOR SUPERFAMILY"/>
    <property type="match status" value="1"/>
</dbReference>
<comment type="subcellular location">
    <subcellularLocation>
        <location evidence="1">Membrane</location>
        <topology evidence="1">Multi-pass membrane protein</topology>
    </subcellularLocation>
</comment>
<feature type="transmembrane region" description="Helical" evidence="7">
    <location>
        <begin position="59"/>
        <end position="85"/>
    </location>
</feature>
<dbReference type="EMBL" id="AMGX01000007">
    <property type="protein sequence ID" value="EXJ71824.1"/>
    <property type="molecule type" value="Genomic_DNA"/>
</dbReference>
<dbReference type="Pfam" id="PF06609">
    <property type="entry name" value="TRI12"/>
    <property type="match status" value="1"/>
</dbReference>
<keyword evidence="3 7" id="KW-0812">Transmembrane</keyword>
<keyword evidence="5 7" id="KW-0472">Membrane</keyword>
<feature type="transmembrane region" description="Helical" evidence="7">
    <location>
        <begin position="126"/>
        <end position="142"/>
    </location>
</feature>
<feature type="transmembrane region" description="Helical" evidence="7">
    <location>
        <begin position="182"/>
        <end position="202"/>
    </location>
</feature>
<feature type="transmembrane region" description="Helical" evidence="7">
    <location>
        <begin position="551"/>
        <end position="569"/>
    </location>
</feature>
<evidence type="ECO:0000256" key="6">
    <source>
        <dbReference type="SAM" id="MobiDB-lite"/>
    </source>
</evidence>
<organism evidence="9 10">
    <name type="scientific">Cladophialophora psammophila CBS 110553</name>
    <dbReference type="NCBI Taxonomy" id="1182543"/>
    <lineage>
        <taxon>Eukaryota</taxon>
        <taxon>Fungi</taxon>
        <taxon>Dikarya</taxon>
        <taxon>Ascomycota</taxon>
        <taxon>Pezizomycotina</taxon>
        <taxon>Eurotiomycetes</taxon>
        <taxon>Chaetothyriomycetidae</taxon>
        <taxon>Chaetothyriales</taxon>
        <taxon>Herpotrichiellaceae</taxon>
        <taxon>Cladophialophora</taxon>
    </lineage>
</organism>
<dbReference type="InterPro" id="IPR053791">
    <property type="entry name" value="MFS_Tri12-like"/>
</dbReference>
<protein>
    <recommendedName>
        <fullName evidence="8">Major facilitator superfamily (MFS) profile domain-containing protein</fullName>
    </recommendedName>
</protein>
<dbReference type="GO" id="GO:0022857">
    <property type="term" value="F:transmembrane transporter activity"/>
    <property type="evidence" value="ECO:0007669"/>
    <property type="project" value="InterPro"/>
</dbReference>
<dbReference type="Proteomes" id="UP000019471">
    <property type="component" value="Unassembled WGS sequence"/>
</dbReference>
<keyword evidence="10" id="KW-1185">Reference proteome</keyword>
<name>W9XNA3_9EURO</name>
<dbReference type="InterPro" id="IPR036259">
    <property type="entry name" value="MFS_trans_sf"/>
</dbReference>
<reference evidence="9 10" key="1">
    <citation type="submission" date="2013-03" db="EMBL/GenBank/DDBJ databases">
        <title>The Genome Sequence of Cladophialophora psammophila CBS 110553.</title>
        <authorList>
            <consortium name="The Broad Institute Genomics Platform"/>
            <person name="Cuomo C."/>
            <person name="de Hoog S."/>
            <person name="Gorbushina A."/>
            <person name="Walker B."/>
            <person name="Young S.K."/>
            <person name="Zeng Q."/>
            <person name="Gargeya S."/>
            <person name="Fitzgerald M."/>
            <person name="Haas B."/>
            <person name="Abouelleil A."/>
            <person name="Allen A.W."/>
            <person name="Alvarado L."/>
            <person name="Arachchi H.M."/>
            <person name="Berlin A.M."/>
            <person name="Chapman S.B."/>
            <person name="Gainer-Dewar J."/>
            <person name="Goldberg J."/>
            <person name="Griggs A."/>
            <person name="Gujja S."/>
            <person name="Hansen M."/>
            <person name="Howarth C."/>
            <person name="Imamovic A."/>
            <person name="Ireland A."/>
            <person name="Larimer J."/>
            <person name="McCowan C."/>
            <person name="Murphy C."/>
            <person name="Pearson M."/>
            <person name="Poon T.W."/>
            <person name="Priest M."/>
            <person name="Roberts A."/>
            <person name="Saif S."/>
            <person name="Shea T."/>
            <person name="Sisk P."/>
            <person name="Sykes S."/>
            <person name="Wortman J."/>
            <person name="Nusbaum C."/>
            <person name="Birren B."/>
        </authorList>
    </citation>
    <scope>NUCLEOTIDE SEQUENCE [LARGE SCALE GENOMIC DNA]</scope>
    <source>
        <strain evidence="9 10">CBS 110553</strain>
    </source>
</reference>
<feature type="compositionally biased region" description="Basic and acidic residues" evidence="6">
    <location>
        <begin position="21"/>
        <end position="31"/>
    </location>
</feature>
<dbReference type="SUPFAM" id="SSF103473">
    <property type="entry name" value="MFS general substrate transporter"/>
    <property type="match status" value="1"/>
</dbReference>
<dbReference type="HOGENOM" id="CLU_000960_25_2_1"/>
<feature type="transmembrane region" description="Helical" evidence="7">
    <location>
        <begin position="214"/>
        <end position="237"/>
    </location>
</feature>
<dbReference type="GeneID" id="19190350"/>
<evidence type="ECO:0000256" key="5">
    <source>
        <dbReference type="ARBA" id="ARBA00023136"/>
    </source>
</evidence>
<feature type="transmembrane region" description="Helical" evidence="7">
    <location>
        <begin position="355"/>
        <end position="381"/>
    </location>
</feature>